<reference evidence="2 3" key="1">
    <citation type="submission" date="2015-06" db="EMBL/GenBank/DDBJ databases">
        <authorList>
            <person name="Zeng Y."/>
            <person name="Huang Y."/>
        </authorList>
    </citation>
    <scope>NUCLEOTIDE SEQUENCE [LARGE SCALE GENOMIC DNA]</scope>
    <source>
        <strain evidence="2 3">PQ-2</strain>
    </source>
</reference>
<gene>
    <name evidence="2" type="ORF">AB433_08960</name>
</gene>
<evidence type="ECO:0000313" key="3">
    <source>
        <dbReference type="Proteomes" id="UP000035287"/>
    </source>
</evidence>
<dbReference type="RefSeq" id="WP_047820753.1">
    <property type="nucleotide sequence ID" value="NZ_CP011770.1"/>
</dbReference>
<dbReference type="AlphaFoldDB" id="A0A0G3XEY7"/>
<keyword evidence="3" id="KW-1185">Reference proteome</keyword>
<name>A0A0G3XEY7_9SPHN</name>
<sequence>MRRSASGSGPSFLGVGPEKTGTTWVHAQLSEPSDVWLPPEKELRYFNMVREVPGDNWLQRFSVMNDPRRSRYRAYLRRRIKHWLTHPLYPIRDTRQFRWDCDFVFREHDDDWYRTTFADRDEQVVGEVSPQYFFMTDEMVAHAASVAPEARVLVTLRHPVDWIWSFARWFARLGYIANDEQAMWRFIEQQRGRSSFATALDRWRAYFPDRVQVMFFDDLVADPWDFYCRLCTWLEIEPDQSQKPLVSKVVNPGRANNLPEGWHARIFELWADDMAQLEDRVGPLPHGWRSR</sequence>
<dbReference type="PANTHER" id="PTHR10605">
    <property type="entry name" value="HEPARAN SULFATE SULFOTRANSFERASE"/>
    <property type="match status" value="1"/>
</dbReference>
<protein>
    <submittedName>
        <fullName evidence="2">Uncharacterized protein</fullName>
    </submittedName>
</protein>
<dbReference type="Proteomes" id="UP000035287">
    <property type="component" value="Chromosome"/>
</dbReference>
<proteinExistence type="predicted"/>
<dbReference type="InterPro" id="IPR027417">
    <property type="entry name" value="P-loop_NTPase"/>
</dbReference>
<evidence type="ECO:0000256" key="1">
    <source>
        <dbReference type="ARBA" id="ARBA00022679"/>
    </source>
</evidence>
<dbReference type="STRING" id="1348774.AB433_08960"/>
<accession>A0A0G3XEY7</accession>
<dbReference type="Gene3D" id="3.40.50.300">
    <property type="entry name" value="P-loop containing nucleotide triphosphate hydrolases"/>
    <property type="match status" value="1"/>
</dbReference>
<organism evidence="2 3">
    <name type="scientific">Croceicoccus naphthovorans</name>
    <dbReference type="NCBI Taxonomy" id="1348774"/>
    <lineage>
        <taxon>Bacteria</taxon>
        <taxon>Pseudomonadati</taxon>
        <taxon>Pseudomonadota</taxon>
        <taxon>Alphaproteobacteria</taxon>
        <taxon>Sphingomonadales</taxon>
        <taxon>Erythrobacteraceae</taxon>
        <taxon>Croceicoccus</taxon>
    </lineage>
</organism>
<dbReference type="PANTHER" id="PTHR10605:SF56">
    <property type="entry name" value="BIFUNCTIONAL HEPARAN SULFATE N-DEACETYLASE_N-SULFOTRANSFERASE"/>
    <property type="match status" value="1"/>
</dbReference>
<dbReference type="GO" id="GO:0008146">
    <property type="term" value="F:sulfotransferase activity"/>
    <property type="evidence" value="ECO:0007669"/>
    <property type="project" value="InterPro"/>
</dbReference>
<dbReference type="EMBL" id="CP011770">
    <property type="protein sequence ID" value="AKM10075.1"/>
    <property type="molecule type" value="Genomic_DNA"/>
</dbReference>
<dbReference type="OrthoDB" id="981508at2"/>
<keyword evidence="1" id="KW-0808">Transferase</keyword>
<evidence type="ECO:0000313" key="2">
    <source>
        <dbReference type="EMBL" id="AKM10075.1"/>
    </source>
</evidence>
<dbReference type="KEGG" id="cna:AB433_08960"/>
<dbReference type="SUPFAM" id="SSF52540">
    <property type="entry name" value="P-loop containing nucleoside triphosphate hydrolases"/>
    <property type="match status" value="1"/>
</dbReference>
<dbReference type="InterPro" id="IPR037359">
    <property type="entry name" value="NST/OST"/>
</dbReference>
<dbReference type="PATRIC" id="fig|1348774.3.peg.1878"/>
<dbReference type="Pfam" id="PF13469">
    <property type="entry name" value="Sulfotransfer_3"/>
    <property type="match status" value="1"/>
</dbReference>